<evidence type="ECO:0000313" key="1">
    <source>
        <dbReference type="EnsemblPlants" id="AVESA.00010b.r2.7DG1359150.1.CDS.1"/>
    </source>
</evidence>
<proteinExistence type="predicted"/>
<dbReference type="EnsemblPlants" id="AVESA.00010b.r2.7DG1359150.1">
    <property type="protein sequence ID" value="AVESA.00010b.r2.7DG1359150.1.CDS.1"/>
    <property type="gene ID" value="AVESA.00010b.r2.7DG1359150"/>
</dbReference>
<protein>
    <submittedName>
        <fullName evidence="1">Uncharacterized protein</fullName>
    </submittedName>
</protein>
<dbReference type="Proteomes" id="UP001732700">
    <property type="component" value="Chromosome 7D"/>
</dbReference>
<sequence length="245" mass="27968">MAIDRQSERIVLRRAYTFLRSRKLTATARALEKEAMLGRRAATQPSAMDVDRQSEWIVLRRTHAFLRLRGLEATAYALEKEARLKFDYRHVSTLLEGGRWRAADEYVSSFLGGTRTPAASAALFVVRFQRFVDAVRRGETAWARGYLDRGVRPVLANHPEGAAAWAGCLRELDADAESLREDHPDDGRYRLACVHNFMRCINYNAQLSRCKLSFFNDERPMRVRAGGASTLLGLRRHARHRKCST</sequence>
<organism evidence="1 2">
    <name type="scientific">Avena sativa</name>
    <name type="common">Oat</name>
    <dbReference type="NCBI Taxonomy" id="4498"/>
    <lineage>
        <taxon>Eukaryota</taxon>
        <taxon>Viridiplantae</taxon>
        <taxon>Streptophyta</taxon>
        <taxon>Embryophyta</taxon>
        <taxon>Tracheophyta</taxon>
        <taxon>Spermatophyta</taxon>
        <taxon>Magnoliopsida</taxon>
        <taxon>Liliopsida</taxon>
        <taxon>Poales</taxon>
        <taxon>Poaceae</taxon>
        <taxon>BOP clade</taxon>
        <taxon>Pooideae</taxon>
        <taxon>Poodae</taxon>
        <taxon>Poeae</taxon>
        <taxon>Poeae Chloroplast Group 1 (Aveneae type)</taxon>
        <taxon>Aveninae</taxon>
        <taxon>Avena</taxon>
    </lineage>
</organism>
<accession>A0ACD6AH14</accession>
<name>A0ACD6AH14_AVESA</name>
<evidence type="ECO:0000313" key="2">
    <source>
        <dbReference type="Proteomes" id="UP001732700"/>
    </source>
</evidence>
<keyword evidence="2" id="KW-1185">Reference proteome</keyword>
<reference evidence="1" key="2">
    <citation type="submission" date="2025-09" db="UniProtKB">
        <authorList>
            <consortium name="EnsemblPlants"/>
        </authorList>
    </citation>
    <scope>IDENTIFICATION</scope>
</reference>
<reference evidence="1" key="1">
    <citation type="submission" date="2021-05" db="EMBL/GenBank/DDBJ databases">
        <authorList>
            <person name="Scholz U."/>
            <person name="Mascher M."/>
            <person name="Fiebig A."/>
        </authorList>
    </citation>
    <scope>NUCLEOTIDE SEQUENCE [LARGE SCALE GENOMIC DNA]</scope>
</reference>